<name>A0A409XF24_PSICY</name>
<evidence type="ECO:0000256" key="2">
    <source>
        <dbReference type="SAM" id="Phobius"/>
    </source>
</evidence>
<dbReference type="STRING" id="93625.A0A409XF24"/>
<protein>
    <recommendedName>
        <fullName evidence="3">Calcineurin-like phosphoesterase domain-containing protein</fullName>
    </recommendedName>
</protein>
<feature type="region of interest" description="Disordered" evidence="1">
    <location>
        <begin position="450"/>
        <end position="474"/>
    </location>
</feature>
<dbReference type="Proteomes" id="UP000283269">
    <property type="component" value="Unassembled WGS sequence"/>
</dbReference>
<feature type="compositionally biased region" description="Pro residues" evidence="1">
    <location>
        <begin position="258"/>
        <end position="269"/>
    </location>
</feature>
<feature type="compositionally biased region" description="Acidic residues" evidence="1">
    <location>
        <begin position="512"/>
        <end position="529"/>
    </location>
</feature>
<feature type="compositionally biased region" description="Pro residues" evidence="1">
    <location>
        <begin position="347"/>
        <end position="363"/>
    </location>
</feature>
<dbReference type="InterPro" id="IPR029052">
    <property type="entry name" value="Metallo-depent_PP-like"/>
</dbReference>
<keyword evidence="2" id="KW-1133">Transmembrane helix</keyword>
<organism evidence="4 5">
    <name type="scientific">Psilocybe cyanescens</name>
    <dbReference type="NCBI Taxonomy" id="93625"/>
    <lineage>
        <taxon>Eukaryota</taxon>
        <taxon>Fungi</taxon>
        <taxon>Dikarya</taxon>
        <taxon>Basidiomycota</taxon>
        <taxon>Agaricomycotina</taxon>
        <taxon>Agaricomycetes</taxon>
        <taxon>Agaricomycetidae</taxon>
        <taxon>Agaricales</taxon>
        <taxon>Agaricineae</taxon>
        <taxon>Strophariaceae</taxon>
        <taxon>Psilocybe</taxon>
    </lineage>
</organism>
<keyword evidence="2" id="KW-0472">Membrane</keyword>
<evidence type="ECO:0000313" key="4">
    <source>
        <dbReference type="EMBL" id="PPQ89341.1"/>
    </source>
</evidence>
<dbReference type="AlphaFoldDB" id="A0A409XF24"/>
<dbReference type="InParanoid" id="A0A409XF24"/>
<evidence type="ECO:0000256" key="1">
    <source>
        <dbReference type="SAM" id="MobiDB-lite"/>
    </source>
</evidence>
<feature type="compositionally biased region" description="Basic residues" evidence="1">
    <location>
        <begin position="78"/>
        <end position="94"/>
    </location>
</feature>
<evidence type="ECO:0000313" key="5">
    <source>
        <dbReference type="Proteomes" id="UP000283269"/>
    </source>
</evidence>
<sequence length="529" mass="59989">MVMLNPTRRTAVLFAFIPIITLYLMYSLKLHQFIPAITTWPSQRHIVVELTTFARHKLLPWTFKADETQEDDSPTGKSKGKGRGRGSSTSRRRKRTPFTRHIVAVGDLHGDLANARRVLRFADVIDEHGDWSGNVDFFVQTGDIIDRGDDTIVLFLWMDKLRAQAAEVGGTVLSHLGNHEWMNAIGTPNPTTFSRSLTLTLTLPLHPQATGGKYVYPSELKTFGSIAARQRMLTTGRIGRSWAHNYTTASRLPLHPSIGPPNTPYPPPNSMHLHIQKDEDDGVLWPGHEHAEVKAEADDQDEEYLSHAAISFVHGGLSPSYPELTPFPTRINELSDVLLERLQSRKQPPPHPPHPYPGFPPETTPEEHRLYNTNGPLWYRGWAMQSEEIVCAQVDDVLHKTGTRRMVMGHTPDFKNIKSRCNGKIIIIDTGISHAYGGVLSALSIHYTLTPKSSSSPSSKNKNHKHKHDDDDEDKWVEREVVSALYVDRQEIIVTEEREIVGRFRHDHDYEERDDDDEEDDEDEEDEDD</sequence>
<feature type="compositionally biased region" description="Basic and acidic residues" evidence="1">
    <location>
        <begin position="498"/>
        <end position="511"/>
    </location>
</feature>
<dbReference type="Gene3D" id="3.60.21.10">
    <property type="match status" value="1"/>
</dbReference>
<dbReference type="InterPro" id="IPR004843">
    <property type="entry name" value="Calcineurin-like_PHP"/>
</dbReference>
<dbReference type="PANTHER" id="PTHR46546">
    <property type="entry name" value="SHEWANELLA-LIKE PROTEIN PHOSPHATASE 1"/>
    <property type="match status" value="1"/>
</dbReference>
<accession>A0A409XF24</accession>
<feature type="region of interest" description="Disordered" evidence="1">
    <location>
        <begin position="344"/>
        <end position="366"/>
    </location>
</feature>
<feature type="domain" description="Calcineurin-like phosphoesterase" evidence="3">
    <location>
        <begin position="101"/>
        <end position="290"/>
    </location>
</feature>
<dbReference type="GO" id="GO:0016787">
    <property type="term" value="F:hydrolase activity"/>
    <property type="evidence" value="ECO:0007669"/>
    <property type="project" value="InterPro"/>
</dbReference>
<feature type="compositionally biased region" description="Low complexity" evidence="1">
    <location>
        <begin position="451"/>
        <end position="460"/>
    </location>
</feature>
<feature type="transmembrane region" description="Helical" evidence="2">
    <location>
        <begin position="12"/>
        <end position="28"/>
    </location>
</feature>
<keyword evidence="2" id="KW-0812">Transmembrane</keyword>
<dbReference type="FunCoup" id="A0A409XF24">
    <property type="interactions" value="4"/>
</dbReference>
<feature type="region of interest" description="Disordered" evidence="1">
    <location>
        <begin position="498"/>
        <end position="529"/>
    </location>
</feature>
<reference evidence="4 5" key="1">
    <citation type="journal article" date="2018" name="Evol. Lett.">
        <title>Horizontal gene cluster transfer increased hallucinogenic mushroom diversity.</title>
        <authorList>
            <person name="Reynolds H.T."/>
            <person name="Vijayakumar V."/>
            <person name="Gluck-Thaler E."/>
            <person name="Korotkin H.B."/>
            <person name="Matheny P.B."/>
            <person name="Slot J.C."/>
        </authorList>
    </citation>
    <scope>NUCLEOTIDE SEQUENCE [LARGE SCALE GENOMIC DNA]</scope>
    <source>
        <strain evidence="4 5">2631</strain>
    </source>
</reference>
<proteinExistence type="predicted"/>
<dbReference type="PANTHER" id="PTHR46546:SF4">
    <property type="entry name" value="SHEWANELLA-LIKE PROTEIN PHOSPHATASE 1"/>
    <property type="match status" value="1"/>
</dbReference>
<feature type="region of interest" description="Disordered" evidence="1">
    <location>
        <begin position="67"/>
        <end position="94"/>
    </location>
</feature>
<gene>
    <name evidence="4" type="ORF">CVT25_003178</name>
</gene>
<dbReference type="SUPFAM" id="SSF56300">
    <property type="entry name" value="Metallo-dependent phosphatases"/>
    <property type="match status" value="1"/>
</dbReference>
<evidence type="ECO:0000259" key="3">
    <source>
        <dbReference type="Pfam" id="PF00149"/>
    </source>
</evidence>
<feature type="region of interest" description="Disordered" evidence="1">
    <location>
        <begin position="252"/>
        <end position="272"/>
    </location>
</feature>
<dbReference type="Pfam" id="PF00149">
    <property type="entry name" value="Metallophos"/>
    <property type="match status" value="1"/>
</dbReference>
<comment type="caution">
    <text evidence="4">The sequence shown here is derived from an EMBL/GenBank/DDBJ whole genome shotgun (WGS) entry which is preliminary data.</text>
</comment>
<dbReference type="OrthoDB" id="5976022at2759"/>
<keyword evidence="5" id="KW-1185">Reference proteome</keyword>
<dbReference type="EMBL" id="NHYD01001903">
    <property type="protein sequence ID" value="PPQ89341.1"/>
    <property type="molecule type" value="Genomic_DNA"/>
</dbReference>